<reference evidence="9 10" key="1">
    <citation type="submission" date="2019-06" db="EMBL/GenBank/DDBJ databases">
        <title>A chromosomal-level reference genome of Carpinus fangiana (Coryloideae, Betulaceae).</title>
        <authorList>
            <person name="Yang X."/>
            <person name="Wang Z."/>
            <person name="Zhang L."/>
            <person name="Hao G."/>
            <person name="Liu J."/>
            <person name="Yang Y."/>
        </authorList>
    </citation>
    <scope>NUCLEOTIDE SEQUENCE [LARGE SCALE GENOMIC DNA]</scope>
    <source>
        <strain evidence="9">Cfa_2016G</strain>
        <tissue evidence="9">Leaf</tissue>
    </source>
</reference>
<evidence type="ECO:0000259" key="8">
    <source>
        <dbReference type="PROSITE" id="PS51767"/>
    </source>
</evidence>
<dbReference type="Pfam" id="PF14541">
    <property type="entry name" value="TAXi_C"/>
    <property type="match status" value="1"/>
</dbReference>
<dbReference type="GO" id="GO:0006508">
    <property type="term" value="P:proteolysis"/>
    <property type="evidence" value="ECO:0007669"/>
    <property type="project" value="UniProtKB-KW"/>
</dbReference>
<comment type="similarity">
    <text evidence="1">Belongs to the peptidase A1 family.</text>
</comment>
<evidence type="ECO:0000256" key="5">
    <source>
        <dbReference type="ARBA" id="ARBA00022801"/>
    </source>
</evidence>
<dbReference type="SUPFAM" id="SSF50630">
    <property type="entry name" value="Acid proteases"/>
    <property type="match status" value="1"/>
</dbReference>
<accession>A0A5N6R3U6</accession>
<feature type="active site" evidence="6">
    <location>
        <position position="164"/>
    </location>
</feature>
<dbReference type="PROSITE" id="PS51767">
    <property type="entry name" value="PEPTIDASE_A1"/>
    <property type="match status" value="1"/>
</dbReference>
<dbReference type="InterPro" id="IPR032799">
    <property type="entry name" value="TAXi_C"/>
</dbReference>
<dbReference type="FunFam" id="2.40.70.10:FF:000016">
    <property type="entry name" value="Probable aspartic protease At2g35615"/>
    <property type="match status" value="1"/>
</dbReference>
<dbReference type="InterPro" id="IPR021109">
    <property type="entry name" value="Peptidase_aspartic_dom_sf"/>
</dbReference>
<evidence type="ECO:0000256" key="2">
    <source>
        <dbReference type="ARBA" id="ARBA00022670"/>
    </source>
</evidence>
<evidence type="ECO:0000256" key="7">
    <source>
        <dbReference type="SAM" id="SignalP"/>
    </source>
</evidence>
<name>A0A5N6R3U6_9ROSI</name>
<evidence type="ECO:0000256" key="4">
    <source>
        <dbReference type="ARBA" id="ARBA00022750"/>
    </source>
</evidence>
<evidence type="ECO:0000256" key="1">
    <source>
        <dbReference type="ARBA" id="ARBA00007447"/>
    </source>
</evidence>
<feature type="domain" description="Peptidase A1" evidence="8">
    <location>
        <begin position="146"/>
        <end position="481"/>
    </location>
</feature>
<feature type="active site" evidence="6">
    <location>
        <position position="365"/>
    </location>
</feature>
<keyword evidence="10" id="KW-1185">Reference proteome</keyword>
<evidence type="ECO:0000256" key="6">
    <source>
        <dbReference type="PIRSR" id="PIRSR601461-1"/>
    </source>
</evidence>
<organism evidence="9 10">
    <name type="scientific">Carpinus fangiana</name>
    <dbReference type="NCBI Taxonomy" id="176857"/>
    <lineage>
        <taxon>Eukaryota</taxon>
        <taxon>Viridiplantae</taxon>
        <taxon>Streptophyta</taxon>
        <taxon>Embryophyta</taxon>
        <taxon>Tracheophyta</taxon>
        <taxon>Spermatophyta</taxon>
        <taxon>Magnoliopsida</taxon>
        <taxon>eudicotyledons</taxon>
        <taxon>Gunneridae</taxon>
        <taxon>Pentapetalae</taxon>
        <taxon>rosids</taxon>
        <taxon>fabids</taxon>
        <taxon>Fagales</taxon>
        <taxon>Betulaceae</taxon>
        <taxon>Carpinus</taxon>
    </lineage>
</organism>
<keyword evidence="5" id="KW-0378">Hydrolase</keyword>
<proteinExistence type="inferred from homology"/>
<dbReference type="PANTHER" id="PTHR13683:SF265">
    <property type="entry name" value="PROTEIN ASPARTIC PROTEASE IN GUARD CELL 2"/>
    <property type="match status" value="1"/>
</dbReference>
<dbReference type="EMBL" id="CM017325">
    <property type="protein sequence ID" value="KAE8055321.1"/>
    <property type="molecule type" value="Genomic_DNA"/>
</dbReference>
<keyword evidence="3 7" id="KW-0732">Signal</keyword>
<feature type="chain" id="PRO_5024432143" description="Peptidase A1 domain-containing protein" evidence="7">
    <location>
        <begin position="30"/>
        <end position="503"/>
    </location>
</feature>
<feature type="signal peptide" evidence="7">
    <location>
        <begin position="1"/>
        <end position="29"/>
    </location>
</feature>
<dbReference type="GO" id="GO:0004190">
    <property type="term" value="F:aspartic-type endopeptidase activity"/>
    <property type="evidence" value="ECO:0007669"/>
    <property type="project" value="UniProtKB-KW"/>
</dbReference>
<dbReference type="PANTHER" id="PTHR13683">
    <property type="entry name" value="ASPARTYL PROTEASES"/>
    <property type="match status" value="1"/>
</dbReference>
<dbReference type="InterPro" id="IPR001461">
    <property type="entry name" value="Aspartic_peptidase_A1"/>
</dbReference>
<evidence type="ECO:0000313" key="10">
    <source>
        <dbReference type="Proteomes" id="UP000327013"/>
    </source>
</evidence>
<dbReference type="Proteomes" id="UP000327013">
    <property type="component" value="Chromosome 5"/>
</dbReference>
<sequence length="503" mass="53925">MSMPPVLAPLPIIVLAVLLHLSLIISSSASLSATHHAKNTIPRYPDFQHLRVKETIADIRTNKPTKTPQHTHEKEWKLELMHRDNMVAPHHANFRDRFLELMKRDARRVAGLVHRLSNASTGRPFQVEEDFGSEVLSGMDHGTWEYVIKIGVGSPPTTQYVVIDLGSDVVWVQCQPCDQCYPQSDPVFNPAHSGSFSRVSCSSAVCDRLDGGGCHKGQCMYEVSYADGSYTKGTLVLETLTLGRTTIQNVAIGCGHKNRGMFVGASGLLGLGGGSMSFLGQLGGQAGGAFTYCLASRGTGSSGWMEFGRGAFPVGVAWVPLLRNPRAPSFYYVGLSGLGVGGTQVPISEDVFRLTELGDGGVVMDTGTPVSRLPTLAYEAFRDAYIAQTRNLPRVSGVSIFDTCYDLSGFVTVRVPTVSFYFSGGLILTLPAQNFLVPVNDAGTFCFAFASSPSELSILGNIQQAGIQISIDTLGVGITRQTGSHHGVNVKLSLGILATPPVT</sequence>
<dbReference type="AlphaFoldDB" id="A0A5N6R3U6"/>
<keyword evidence="4" id="KW-0064">Aspartyl protease</keyword>
<keyword evidence="2" id="KW-0645">Protease</keyword>
<gene>
    <name evidence="9" type="ORF">FH972_012168</name>
</gene>
<dbReference type="Pfam" id="PF14543">
    <property type="entry name" value="TAXi_N"/>
    <property type="match status" value="1"/>
</dbReference>
<dbReference type="InterPro" id="IPR033121">
    <property type="entry name" value="PEPTIDASE_A1"/>
</dbReference>
<dbReference type="InterPro" id="IPR032861">
    <property type="entry name" value="TAXi_N"/>
</dbReference>
<evidence type="ECO:0000256" key="3">
    <source>
        <dbReference type="ARBA" id="ARBA00022729"/>
    </source>
</evidence>
<evidence type="ECO:0000313" key="9">
    <source>
        <dbReference type="EMBL" id="KAE8055321.1"/>
    </source>
</evidence>
<dbReference type="OrthoDB" id="2747330at2759"/>
<protein>
    <recommendedName>
        <fullName evidence="8">Peptidase A1 domain-containing protein</fullName>
    </recommendedName>
</protein>
<dbReference type="Gene3D" id="2.40.70.10">
    <property type="entry name" value="Acid Proteases"/>
    <property type="match status" value="2"/>
</dbReference>